<feature type="compositionally biased region" description="Low complexity" evidence="1">
    <location>
        <begin position="215"/>
        <end position="244"/>
    </location>
</feature>
<evidence type="ECO:0000256" key="1">
    <source>
        <dbReference type="SAM" id="MobiDB-lite"/>
    </source>
</evidence>
<feature type="region of interest" description="Disordered" evidence="1">
    <location>
        <begin position="22"/>
        <end position="45"/>
    </location>
</feature>
<sequence length="341" mass="38407">MPIKGTWIQNGMYEMIYGKRHTREDTRASQPANASGEAASHAVNPLASPLQGRFKSYRNLYDVGDDRPSLQSEMRQQDGEIMEKFRNTYAFRVMPFLRDKYEGGWPVDVYLRTALKPHGRGMTPVQQRKFNQASYKYHGKPIVIASTELRENLRVRSDSVVCLRGPTRYYSGSEYSDSEDDARLSDHIQQGRDATPPSGLDPHVYRYNESSVTMSSNTNAPSSSSPSPSRSSTRPAASASRTASWSDSRFGSMPSQRRLAPPPLDQPLVGLLRAYALPPQDVEHLVGLLASLGVSDMDYLRLLSRMASTDSWLREMREQGQLSEIQLRLLREILERVADSE</sequence>
<dbReference type="Proteomes" id="UP000292082">
    <property type="component" value="Unassembled WGS sequence"/>
</dbReference>
<dbReference type="AlphaFoldDB" id="A0A4Q9PTF7"/>
<protein>
    <submittedName>
        <fullName evidence="2">Uncharacterized protein</fullName>
    </submittedName>
</protein>
<evidence type="ECO:0000313" key="3">
    <source>
        <dbReference type="Proteomes" id="UP000292082"/>
    </source>
</evidence>
<reference evidence="2 3" key="1">
    <citation type="submission" date="2019-01" db="EMBL/GenBank/DDBJ databases">
        <title>Draft genome sequences of three monokaryotic isolates of the white-rot basidiomycete fungus Dichomitus squalens.</title>
        <authorList>
            <consortium name="DOE Joint Genome Institute"/>
            <person name="Lopez S.C."/>
            <person name="Andreopoulos B."/>
            <person name="Pangilinan J."/>
            <person name="Lipzen A."/>
            <person name="Riley R."/>
            <person name="Ahrendt S."/>
            <person name="Ng V."/>
            <person name="Barry K."/>
            <person name="Daum C."/>
            <person name="Grigoriev I.V."/>
            <person name="Hilden K.S."/>
            <person name="Makela M.R."/>
            <person name="de Vries R.P."/>
        </authorList>
    </citation>
    <scope>NUCLEOTIDE SEQUENCE [LARGE SCALE GENOMIC DNA]</scope>
    <source>
        <strain evidence="2 3">CBS 464.89</strain>
    </source>
</reference>
<keyword evidence="3" id="KW-1185">Reference proteome</keyword>
<name>A0A4Q9PTF7_9APHY</name>
<evidence type="ECO:0000313" key="2">
    <source>
        <dbReference type="EMBL" id="TBU57700.1"/>
    </source>
</evidence>
<feature type="region of interest" description="Disordered" evidence="1">
    <location>
        <begin position="212"/>
        <end position="262"/>
    </location>
</feature>
<accession>A0A4Q9PTF7</accession>
<organism evidence="2 3">
    <name type="scientific">Dichomitus squalens</name>
    <dbReference type="NCBI Taxonomy" id="114155"/>
    <lineage>
        <taxon>Eukaryota</taxon>
        <taxon>Fungi</taxon>
        <taxon>Dikarya</taxon>
        <taxon>Basidiomycota</taxon>
        <taxon>Agaricomycotina</taxon>
        <taxon>Agaricomycetes</taxon>
        <taxon>Polyporales</taxon>
        <taxon>Polyporaceae</taxon>
        <taxon>Dichomitus</taxon>
    </lineage>
</organism>
<proteinExistence type="predicted"/>
<dbReference type="EMBL" id="ML145134">
    <property type="protein sequence ID" value="TBU57700.1"/>
    <property type="molecule type" value="Genomic_DNA"/>
</dbReference>
<gene>
    <name evidence="2" type="ORF">BD310DRAFT_852753</name>
</gene>
<feature type="compositionally biased region" description="Polar residues" evidence="1">
    <location>
        <begin position="245"/>
        <end position="255"/>
    </location>
</feature>